<evidence type="ECO:0000313" key="2">
    <source>
        <dbReference type="EMBL" id="CDW76259.1"/>
    </source>
</evidence>
<protein>
    <submittedName>
        <fullName evidence="2">Uncharacterized protein</fullName>
    </submittedName>
</protein>
<dbReference type="Proteomes" id="UP000039865">
    <property type="component" value="Unassembled WGS sequence"/>
</dbReference>
<dbReference type="AlphaFoldDB" id="A0A078A677"/>
<name>A0A078A677_STYLE</name>
<organism evidence="2 3">
    <name type="scientific">Stylonychia lemnae</name>
    <name type="common">Ciliate</name>
    <dbReference type="NCBI Taxonomy" id="5949"/>
    <lineage>
        <taxon>Eukaryota</taxon>
        <taxon>Sar</taxon>
        <taxon>Alveolata</taxon>
        <taxon>Ciliophora</taxon>
        <taxon>Intramacronucleata</taxon>
        <taxon>Spirotrichea</taxon>
        <taxon>Stichotrichia</taxon>
        <taxon>Sporadotrichida</taxon>
        <taxon>Oxytrichidae</taxon>
        <taxon>Stylonychinae</taxon>
        <taxon>Stylonychia</taxon>
    </lineage>
</organism>
<sequence>MKKTDLQFGNLNQLKQHSNNDRYYTGQHEIEQPHIVNNDTNSSKIQSQQQQYLPDIIELPDLNIPINKTSRYGIGKPKLNLRPPNLNLLNSTLFSPENLMRITNRPKTKTKIEHTPTSKIVNQSLDLRKQIRKLNKSINISGISNVDDMLNAYQIAGFDKLGINVQNLIKKRKTRNSPRKMDEQTYNSVGIKNKGISQEVISRYLNQDTTLVEQENSSSQQDSLSKQYPNLKSNLFSSRVIENELEKRRTINDFSATTSLTPFEQSGRYISDKTRVDSISPTNLMQHINIQNMQKKRRQYKFINSSIDYHQIPRNLITLQMTDQRDQLSRTKMQQQTSTKENLFQTRNNEIIEQLSTDLQKKQELIERLSNENERLQMRINKMQLQIDQNKTQSERNVSNYHQNYIFRDLTQIELSKWQISQRIKKTYYHKLYKKVQLKELIALHFFREYKSLMLNQRTNKYAMTFHHSIKIPKSNLYYKSHLHFYIQLEDALTKRNHDFDFAEDNNRQLLSLLEKYDLKLDELQEENEIKEMKLYEYEAKVNPNIMNSTQTSKKQEMNQVLADYPQINSSESMQLVLKIDQIDSKIEFIMKVLNRIREVHCNNPQKYQNQNQKQKQQRELDIETSEKLVSELFNKIRLFERGGKIQFPDKTGGVLTPQEMNQIQIVMTDNEDEQYTVLINESQLLNKLKDTKISESSLLVEKLRPYDSSKF</sequence>
<feature type="coiled-coil region" evidence="1">
    <location>
        <begin position="507"/>
        <end position="541"/>
    </location>
</feature>
<proteinExistence type="predicted"/>
<evidence type="ECO:0000313" key="3">
    <source>
        <dbReference type="Proteomes" id="UP000039865"/>
    </source>
</evidence>
<gene>
    <name evidence="2" type="primary">Contig11699.g12512</name>
    <name evidence="2" type="ORF">STYLEM_5259</name>
</gene>
<dbReference type="InParanoid" id="A0A078A677"/>
<keyword evidence="3" id="KW-1185">Reference proteome</keyword>
<dbReference type="EMBL" id="CCKQ01005104">
    <property type="protein sequence ID" value="CDW76259.1"/>
    <property type="molecule type" value="Genomic_DNA"/>
</dbReference>
<evidence type="ECO:0000256" key="1">
    <source>
        <dbReference type="SAM" id="Coils"/>
    </source>
</evidence>
<feature type="coiled-coil region" evidence="1">
    <location>
        <begin position="352"/>
        <end position="393"/>
    </location>
</feature>
<keyword evidence="1" id="KW-0175">Coiled coil</keyword>
<accession>A0A078A677</accession>
<reference evidence="2 3" key="1">
    <citation type="submission" date="2014-06" db="EMBL/GenBank/DDBJ databases">
        <authorList>
            <person name="Swart Estienne"/>
        </authorList>
    </citation>
    <scope>NUCLEOTIDE SEQUENCE [LARGE SCALE GENOMIC DNA]</scope>
    <source>
        <strain evidence="2 3">130c</strain>
    </source>
</reference>